<gene>
    <name evidence="1" type="ORF">CSSPJE1EN2_LOCUS25984</name>
</gene>
<reference evidence="1" key="1">
    <citation type="submission" date="2024-03" db="EMBL/GenBank/DDBJ databases">
        <authorList>
            <consortium name="ELIXIR-Norway"/>
            <consortium name="Elixir Norway"/>
        </authorList>
    </citation>
    <scope>NUCLEOTIDE SEQUENCE</scope>
</reference>
<evidence type="ECO:0000313" key="1">
    <source>
        <dbReference type="EMBL" id="CAK9856052.1"/>
    </source>
</evidence>
<name>A0ABP1A155_9BRYO</name>
<proteinExistence type="predicted"/>
<comment type="caution">
    <text evidence="1">The sequence shown here is derived from an EMBL/GenBank/DDBJ whole genome shotgun (WGS) entry which is preliminary data.</text>
</comment>
<sequence length="129" mass="14113">MECTILAHIDIGSSALSVQNKRHLHWKALERIPSMNNEIEFAIAAHNLLRKMDAGDTNRQVHKNHAANILASPQAAFAKSIEFWQGNSFWNEGIPMGRSKRTSAGTAILVDKAIAPLITAHGILTKGHA</sequence>
<organism evidence="1 2">
    <name type="scientific">Sphagnum jensenii</name>
    <dbReference type="NCBI Taxonomy" id="128206"/>
    <lineage>
        <taxon>Eukaryota</taxon>
        <taxon>Viridiplantae</taxon>
        <taxon>Streptophyta</taxon>
        <taxon>Embryophyta</taxon>
        <taxon>Bryophyta</taxon>
        <taxon>Sphagnophytina</taxon>
        <taxon>Sphagnopsida</taxon>
        <taxon>Sphagnales</taxon>
        <taxon>Sphagnaceae</taxon>
        <taxon>Sphagnum</taxon>
    </lineage>
</organism>
<protein>
    <submittedName>
        <fullName evidence="1">Uncharacterized protein</fullName>
    </submittedName>
</protein>
<keyword evidence="2" id="KW-1185">Reference proteome</keyword>
<dbReference type="EMBL" id="CAXHBF010000386">
    <property type="protein sequence ID" value="CAK9856052.1"/>
    <property type="molecule type" value="Genomic_DNA"/>
</dbReference>
<evidence type="ECO:0000313" key="2">
    <source>
        <dbReference type="Proteomes" id="UP001497522"/>
    </source>
</evidence>
<dbReference type="Proteomes" id="UP001497522">
    <property type="component" value="Unassembled WGS sequence"/>
</dbReference>
<accession>A0ABP1A155</accession>